<keyword evidence="2" id="KW-1185">Reference proteome</keyword>
<protein>
    <submittedName>
        <fullName evidence="1">Uncharacterized protein</fullName>
    </submittedName>
</protein>
<gene>
    <name evidence="1" type="ORF">BMW23_0715</name>
</gene>
<name>A0A2H4UV15_9VIRU</name>
<accession>A0A2H4UV15</accession>
<sequence length="193" mass="21777">MENQSAQPTSSVSGKTNAFGLDIAIPLSSSMSSFVIGKYEINDRPAVSIDNFLGDSLLRDRSEINPNFIAINKNWKTGVIERLIGNRPKELPHVLGSGGDLGWSEVFKFFEWKHMYKWGQMHENAFDPVNNVVMEILVRYINDKTWNRKPITVLTKVETPSGATEAQLCLSSNGEITMYLVNSNMTVPLFYWI</sequence>
<proteinExistence type="predicted"/>
<organism evidence="1">
    <name type="scientific">Bodo saltans virus</name>
    <dbReference type="NCBI Taxonomy" id="2024608"/>
    <lineage>
        <taxon>Viruses</taxon>
        <taxon>Varidnaviria</taxon>
        <taxon>Bamfordvirae</taxon>
        <taxon>Nucleocytoviricota</taxon>
        <taxon>Megaviricetes</taxon>
        <taxon>Imitervirales</taxon>
        <taxon>Mimiviridae</taxon>
        <taxon>Klosneuvirinae</taxon>
        <taxon>Theiavirus</taxon>
        <taxon>Theiavirus salishense</taxon>
    </lineage>
</organism>
<evidence type="ECO:0000313" key="1">
    <source>
        <dbReference type="EMBL" id="ATZ80761.1"/>
    </source>
</evidence>
<dbReference type="EMBL" id="MF782455">
    <property type="protein sequence ID" value="ATZ80761.1"/>
    <property type="molecule type" value="Genomic_DNA"/>
</dbReference>
<reference evidence="1" key="1">
    <citation type="journal article" date="2017" name="Elife">
        <title>The kinetoplastid-infecting Bodo saltans virus (BsV), a window into the most abundant giant viruses in the sea.</title>
        <authorList>
            <person name="Deeg C.M."/>
            <person name="Chow C.-E.T."/>
            <person name="Suttle C.A."/>
        </authorList>
    </citation>
    <scope>NUCLEOTIDE SEQUENCE</scope>
    <source>
        <strain evidence="1">NG1</strain>
    </source>
</reference>
<evidence type="ECO:0000313" key="2">
    <source>
        <dbReference type="Proteomes" id="UP000240325"/>
    </source>
</evidence>
<dbReference type="Proteomes" id="UP000240325">
    <property type="component" value="Segment"/>
</dbReference>